<keyword evidence="1" id="KW-0282">Flagellum</keyword>
<evidence type="ECO:0000313" key="1">
    <source>
        <dbReference type="EMBL" id="UOF89364.1"/>
    </source>
</evidence>
<dbReference type="EMBL" id="CP089291">
    <property type="protein sequence ID" value="UOF89364.1"/>
    <property type="molecule type" value="Genomic_DNA"/>
</dbReference>
<dbReference type="Pfam" id="PF06289">
    <property type="entry name" value="FlbD"/>
    <property type="match status" value="1"/>
</dbReference>
<organism evidence="1 2">
    <name type="scientific">Fodinisporobacter ferrooxydans</name>
    <dbReference type="NCBI Taxonomy" id="2901836"/>
    <lineage>
        <taxon>Bacteria</taxon>
        <taxon>Bacillati</taxon>
        <taxon>Bacillota</taxon>
        <taxon>Bacilli</taxon>
        <taxon>Bacillales</taxon>
        <taxon>Alicyclobacillaceae</taxon>
        <taxon>Fodinisporobacter</taxon>
    </lineage>
</organism>
<evidence type="ECO:0000313" key="2">
    <source>
        <dbReference type="Proteomes" id="UP000830167"/>
    </source>
</evidence>
<keyword evidence="1" id="KW-0969">Cilium</keyword>
<dbReference type="PANTHER" id="PTHR39185:SF1">
    <property type="entry name" value="SWARMING MOTILITY PROTEIN SWRD"/>
    <property type="match status" value="1"/>
</dbReference>
<dbReference type="RefSeq" id="WP_347436052.1">
    <property type="nucleotide sequence ID" value="NZ_CP089291.1"/>
</dbReference>
<dbReference type="InterPro" id="IPR009384">
    <property type="entry name" value="SwrD-like"/>
</dbReference>
<sequence length="77" mass="8482">MIRLTRLNGSKMVVNGLFVEMIEATPDTVITLTTGKKIVVKEPVDAVIDAVVQFYRTVGFIKQTVLVKAEGTNTNEE</sequence>
<gene>
    <name evidence="1" type="ORF">LSG31_15845</name>
</gene>
<proteinExistence type="predicted"/>
<keyword evidence="2" id="KW-1185">Reference proteome</keyword>
<dbReference type="PANTHER" id="PTHR39185">
    <property type="entry name" value="SWARMING MOTILITY PROTEIN SWRD"/>
    <property type="match status" value="1"/>
</dbReference>
<reference evidence="1" key="1">
    <citation type="submission" date="2021-12" db="EMBL/GenBank/DDBJ databases">
        <title>Alicyclobacillaceae gen. nov., sp. nov., isolated from chalcocite enrichment system.</title>
        <authorList>
            <person name="Jiang Z."/>
        </authorList>
    </citation>
    <scope>NUCLEOTIDE SEQUENCE</scope>
    <source>
        <strain evidence="1">MYW30-H2</strain>
    </source>
</reference>
<keyword evidence="1" id="KW-0966">Cell projection</keyword>
<name>A0ABY4CG74_9BACL</name>
<dbReference type="Proteomes" id="UP000830167">
    <property type="component" value="Chromosome"/>
</dbReference>
<accession>A0ABY4CG74</accession>
<protein>
    <submittedName>
        <fullName evidence="1">Flagellar FlbD family protein</fullName>
    </submittedName>
</protein>